<protein>
    <submittedName>
        <fullName evidence="1">Uncharacterized protein</fullName>
    </submittedName>
</protein>
<name>A0A4Y7KHF2_PAPSO</name>
<organism evidence="1 2">
    <name type="scientific">Papaver somniferum</name>
    <name type="common">Opium poppy</name>
    <dbReference type="NCBI Taxonomy" id="3469"/>
    <lineage>
        <taxon>Eukaryota</taxon>
        <taxon>Viridiplantae</taxon>
        <taxon>Streptophyta</taxon>
        <taxon>Embryophyta</taxon>
        <taxon>Tracheophyta</taxon>
        <taxon>Spermatophyta</taxon>
        <taxon>Magnoliopsida</taxon>
        <taxon>Ranunculales</taxon>
        <taxon>Papaveraceae</taxon>
        <taxon>Papaveroideae</taxon>
        <taxon>Papaver</taxon>
    </lineage>
</organism>
<proteinExistence type="predicted"/>
<evidence type="ECO:0000313" key="2">
    <source>
        <dbReference type="Proteomes" id="UP000316621"/>
    </source>
</evidence>
<dbReference type="EMBL" id="CM010721">
    <property type="protein sequence ID" value="RZC71498.1"/>
    <property type="molecule type" value="Genomic_DNA"/>
</dbReference>
<dbReference type="Proteomes" id="UP000316621">
    <property type="component" value="Chromosome 7"/>
</dbReference>
<dbReference type="AlphaFoldDB" id="A0A4Y7KHF2"/>
<keyword evidence="2" id="KW-1185">Reference proteome</keyword>
<reference evidence="1 2" key="1">
    <citation type="journal article" date="2018" name="Science">
        <title>The opium poppy genome and morphinan production.</title>
        <authorList>
            <person name="Guo L."/>
            <person name="Winzer T."/>
            <person name="Yang X."/>
            <person name="Li Y."/>
            <person name="Ning Z."/>
            <person name="He Z."/>
            <person name="Teodor R."/>
            <person name="Lu Y."/>
            <person name="Bowser T.A."/>
            <person name="Graham I.A."/>
            <person name="Ye K."/>
        </authorList>
    </citation>
    <scope>NUCLEOTIDE SEQUENCE [LARGE SCALE GENOMIC DNA]</scope>
    <source>
        <strain evidence="2">cv. HN1</strain>
        <tissue evidence="1">Leaves</tissue>
    </source>
</reference>
<sequence length="193" mass="21962">MTNVGTPNFIRSSQLWPVSANCTQYRTMVVWCVLLVSAALMTATCWEMERPLWLALHSSSKFSGEAAAAQCNFDEDYLQAEIVKIHLAVVAAWDNIELGNLPPLDAAKIPADKFNAFIEKFGLTKKKVWDHPRLQRFREEIEILEEVVDETFSYGKYGDAAGEDVIFGDDFKDWYRAVGRFSKGEIFKPENKK</sequence>
<accession>A0A4Y7KHF2</accession>
<gene>
    <name evidence="1" type="ORF">C5167_034670</name>
</gene>
<evidence type="ECO:0000313" key="1">
    <source>
        <dbReference type="EMBL" id="RZC71498.1"/>
    </source>
</evidence>
<dbReference type="Gramene" id="RZC71498">
    <property type="protein sequence ID" value="RZC71498"/>
    <property type="gene ID" value="C5167_034670"/>
</dbReference>